<organism evidence="5 6">
    <name type="scientific">Suttonella ornithocola</name>
    <dbReference type="NCBI Taxonomy" id="279832"/>
    <lineage>
        <taxon>Bacteria</taxon>
        <taxon>Pseudomonadati</taxon>
        <taxon>Pseudomonadota</taxon>
        <taxon>Gammaproteobacteria</taxon>
        <taxon>Cardiobacteriales</taxon>
        <taxon>Cardiobacteriaceae</taxon>
        <taxon>Suttonella</taxon>
    </lineage>
</organism>
<dbReference type="Pfam" id="PF01965">
    <property type="entry name" value="DJ-1_PfpI"/>
    <property type="match status" value="1"/>
</dbReference>
<proteinExistence type="inferred from homology"/>
<protein>
    <submittedName>
        <fullName evidence="5">Chaperone protein HchA</fullName>
    </submittedName>
</protein>
<dbReference type="Proteomes" id="UP000254601">
    <property type="component" value="Unassembled WGS sequence"/>
</dbReference>
<comment type="similarity">
    <text evidence="3">Belongs to the peptidase C56 family. HSP31-like subfamily.</text>
</comment>
<evidence type="ECO:0000256" key="2">
    <source>
        <dbReference type="ARBA" id="ARBA00023239"/>
    </source>
</evidence>
<feature type="domain" description="DJ-1/PfpI" evidence="4">
    <location>
        <begin position="27"/>
        <end position="207"/>
    </location>
</feature>
<evidence type="ECO:0000313" key="6">
    <source>
        <dbReference type="Proteomes" id="UP000254601"/>
    </source>
</evidence>
<name>A0A380MN06_9GAMM</name>
<reference evidence="5 6" key="1">
    <citation type="submission" date="2018-06" db="EMBL/GenBank/DDBJ databases">
        <authorList>
            <consortium name="Pathogen Informatics"/>
            <person name="Doyle S."/>
        </authorList>
    </citation>
    <scope>NUCLEOTIDE SEQUENCE [LARGE SCALE GENOMIC DNA]</scope>
    <source>
        <strain evidence="5 6">NCTC13337</strain>
    </source>
</reference>
<dbReference type="PANTHER" id="PTHR48094">
    <property type="entry name" value="PROTEIN/NUCLEIC ACID DEGLYCASE DJ-1-RELATED"/>
    <property type="match status" value="1"/>
</dbReference>
<dbReference type="RefSeq" id="WP_072577060.1">
    <property type="nucleotide sequence ID" value="NZ_LWHB01000129.1"/>
</dbReference>
<dbReference type="InterPro" id="IPR050325">
    <property type="entry name" value="Prot/Nucl_acid_deglycase"/>
</dbReference>
<sequence>MANILFILTNTPKYPTRDRATGLWLGEATHAAEVLEQAGHHIDYASPLGGYVPIDPHSLKYANVTDWHYLENADFRQRALGQSLKADTCHAVDYQAIYFAGGHGVMWDFPDQPALVKLATDIYQNGGFVSAVCHGIVALPAIKIDDKPLIAGKKVTGFSNKEEYLNRTAKAVPFFTQDALIDAGADYSQRLPFTAHAVRDGRLITGQNS</sequence>
<evidence type="ECO:0000256" key="1">
    <source>
        <dbReference type="ARBA" id="ARBA00023016"/>
    </source>
</evidence>
<dbReference type="SUPFAM" id="SSF52317">
    <property type="entry name" value="Class I glutamine amidotransferase-like"/>
    <property type="match status" value="1"/>
</dbReference>
<evidence type="ECO:0000259" key="4">
    <source>
        <dbReference type="Pfam" id="PF01965"/>
    </source>
</evidence>
<dbReference type="GO" id="GO:0005737">
    <property type="term" value="C:cytoplasm"/>
    <property type="evidence" value="ECO:0007669"/>
    <property type="project" value="TreeGrafter"/>
</dbReference>
<dbReference type="EMBL" id="UHIC01000001">
    <property type="protein sequence ID" value="SUO94019.1"/>
    <property type="molecule type" value="Genomic_DNA"/>
</dbReference>
<evidence type="ECO:0000313" key="5">
    <source>
        <dbReference type="EMBL" id="SUO94019.1"/>
    </source>
</evidence>
<dbReference type="CDD" id="cd03141">
    <property type="entry name" value="GATase1_Hsp31_like"/>
    <property type="match status" value="1"/>
</dbReference>
<dbReference type="Gene3D" id="3.40.50.880">
    <property type="match status" value="1"/>
</dbReference>
<gene>
    <name evidence="5" type="ORF">NCTC13337_00533</name>
</gene>
<dbReference type="PANTHER" id="PTHR48094:SF11">
    <property type="entry name" value="GLUTATHIONE-INDEPENDENT GLYOXALASE HSP31-RELATED"/>
    <property type="match status" value="1"/>
</dbReference>
<dbReference type="OrthoDB" id="9792284at2"/>
<evidence type="ECO:0000256" key="3">
    <source>
        <dbReference type="ARBA" id="ARBA00038493"/>
    </source>
</evidence>
<keyword evidence="1" id="KW-0346">Stress response</keyword>
<keyword evidence="2" id="KW-0456">Lyase</keyword>
<dbReference type="InterPro" id="IPR002818">
    <property type="entry name" value="DJ-1/PfpI"/>
</dbReference>
<dbReference type="InterPro" id="IPR029062">
    <property type="entry name" value="Class_I_gatase-like"/>
</dbReference>
<dbReference type="GO" id="GO:0019243">
    <property type="term" value="P:methylglyoxal catabolic process to D-lactate via S-lactoyl-glutathione"/>
    <property type="evidence" value="ECO:0007669"/>
    <property type="project" value="TreeGrafter"/>
</dbReference>
<accession>A0A380MN06</accession>
<dbReference type="GO" id="GO:0019172">
    <property type="term" value="F:glyoxalase III activity"/>
    <property type="evidence" value="ECO:0007669"/>
    <property type="project" value="TreeGrafter"/>
</dbReference>
<keyword evidence="6" id="KW-1185">Reference proteome</keyword>
<dbReference type="AlphaFoldDB" id="A0A380MN06"/>